<dbReference type="InterPro" id="IPR008972">
    <property type="entry name" value="Cupredoxin"/>
</dbReference>
<dbReference type="SUPFAM" id="SSF49503">
    <property type="entry name" value="Cupredoxins"/>
    <property type="match status" value="1"/>
</dbReference>
<dbReference type="Proteomes" id="UP000178985">
    <property type="component" value="Unassembled WGS sequence"/>
</dbReference>
<evidence type="ECO:0000313" key="5">
    <source>
        <dbReference type="Proteomes" id="UP000178985"/>
    </source>
</evidence>
<reference evidence="4 5" key="1">
    <citation type="journal article" date="2016" name="Nat. Commun.">
        <title>Thousands of microbial genomes shed light on interconnected biogeochemical processes in an aquifer system.</title>
        <authorList>
            <person name="Anantharaman K."/>
            <person name="Brown C.T."/>
            <person name="Hug L.A."/>
            <person name="Sharon I."/>
            <person name="Castelle C.J."/>
            <person name="Probst A.J."/>
            <person name="Thomas B.C."/>
            <person name="Singh A."/>
            <person name="Wilkins M.J."/>
            <person name="Karaoz U."/>
            <person name="Brodie E.L."/>
            <person name="Williams K.H."/>
            <person name="Hubbard S.S."/>
            <person name="Banfield J.F."/>
        </authorList>
    </citation>
    <scope>NUCLEOTIDE SEQUENCE [LARGE SCALE GENOMIC DNA]</scope>
</reference>
<dbReference type="EMBL" id="MFTO01000006">
    <property type="protein sequence ID" value="OGI64142.1"/>
    <property type="molecule type" value="Genomic_DNA"/>
</dbReference>
<evidence type="ECO:0000313" key="4">
    <source>
        <dbReference type="EMBL" id="OGI64142.1"/>
    </source>
</evidence>
<name>A0A1F6V3E4_9BACT</name>
<feature type="domain" description="EfeO-type cupredoxin-like" evidence="3">
    <location>
        <begin position="69"/>
        <end position="157"/>
    </location>
</feature>
<keyword evidence="1" id="KW-0479">Metal-binding</keyword>
<organism evidence="4 5">
    <name type="scientific">Candidatus Nomurabacteria bacterium RIFCSPHIGHO2_01_FULL_40_20</name>
    <dbReference type="NCBI Taxonomy" id="1801738"/>
    <lineage>
        <taxon>Bacteria</taxon>
        <taxon>Candidatus Nomuraibacteriota</taxon>
    </lineage>
</organism>
<dbReference type="GO" id="GO:0046872">
    <property type="term" value="F:metal ion binding"/>
    <property type="evidence" value="ECO:0007669"/>
    <property type="project" value="UniProtKB-KW"/>
</dbReference>
<protein>
    <recommendedName>
        <fullName evidence="3">EfeO-type cupredoxin-like domain-containing protein</fullName>
    </recommendedName>
</protein>
<evidence type="ECO:0000256" key="2">
    <source>
        <dbReference type="SAM" id="Phobius"/>
    </source>
</evidence>
<comment type="caution">
    <text evidence="4">The sequence shown here is derived from an EMBL/GenBank/DDBJ whole genome shotgun (WGS) entry which is preliminary data.</text>
</comment>
<dbReference type="AlphaFoldDB" id="A0A1F6V3E4"/>
<evidence type="ECO:0000256" key="1">
    <source>
        <dbReference type="ARBA" id="ARBA00022723"/>
    </source>
</evidence>
<gene>
    <name evidence="4" type="ORF">A2733_02755</name>
</gene>
<accession>A0A1F6V3E4</accession>
<dbReference type="PROSITE" id="PS00079">
    <property type="entry name" value="MULTICOPPER_OXIDASE1"/>
    <property type="match status" value="1"/>
</dbReference>
<dbReference type="InterPro" id="IPR028096">
    <property type="entry name" value="EfeO_Cupredoxin"/>
</dbReference>
<feature type="transmembrane region" description="Helical" evidence="2">
    <location>
        <begin position="6"/>
        <end position="22"/>
    </location>
</feature>
<keyword evidence="2" id="KW-0472">Membrane</keyword>
<dbReference type="InterPro" id="IPR033138">
    <property type="entry name" value="Cu_oxidase_CS"/>
</dbReference>
<dbReference type="Gene3D" id="2.60.40.420">
    <property type="entry name" value="Cupredoxins - blue copper proteins"/>
    <property type="match status" value="1"/>
</dbReference>
<evidence type="ECO:0000259" key="3">
    <source>
        <dbReference type="Pfam" id="PF13473"/>
    </source>
</evidence>
<keyword evidence="2" id="KW-1133">Transmembrane helix</keyword>
<dbReference type="Pfam" id="PF13473">
    <property type="entry name" value="Cupredoxin_1"/>
    <property type="match status" value="1"/>
</dbReference>
<sequence length="159" mass="17366">MKKIYWVIVLIIVLGLLFFLGGKKNKLEAPAPYEYVEDGAPISNAQPVLGEEGEGVKEAIVVLDGEVAVKEFTITAKNFSFTPATIAVKKGDRIKITFKNTQGFHDFVIDEFGKAAKQAQAPAEEVLEFTADKTGSFEYYCSVGTHRAMGMKGLLVVSE</sequence>
<proteinExistence type="predicted"/>
<keyword evidence="2" id="KW-0812">Transmembrane</keyword>